<feature type="domain" description="Glycosyltransferase family 28 N-terminal" evidence="1">
    <location>
        <begin position="13"/>
        <end position="92"/>
    </location>
</feature>
<keyword evidence="3" id="KW-1185">Reference proteome</keyword>
<accession>A0A8J6ZW48</accession>
<evidence type="ECO:0000313" key="2">
    <source>
        <dbReference type="EMBL" id="MBE9021011.1"/>
    </source>
</evidence>
<comment type="caution">
    <text evidence="2">The sequence shown here is derived from an EMBL/GenBank/DDBJ whole genome shotgun (WGS) entry which is preliminary data.</text>
</comment>
<name>A0A8J6ZW48_DESMC</name>
<dbReference type="GO" id="GO:0016758">
    <property type="term" value="F:hexosyltransferase activity"/>
    <property type="evidence" value="ECO:0007669"/>
    <property type="project" value="InterPro"/>
</dbReference>
<dbReference type="SUPFAM" id="SSF53756">
    <property type="entry name" value="UDP-Glycosyltransferase/glycogen phosphorylase"/>
    <property type="match status" value="1"/>
</dbReference>
<reference evidence="2" key="1">
    <citation type="submission" date="2020-10" db="EMBL/GenBank/DDBJ databases">
        <authorList>
            <person name="Castelo-Branco R."/>
            <person name="Eusebio N."/>
            <person name="Adriana R."/>
            <person name="Vieira A."/>
            <person name="Brugerolle De Fraissinette N."/>
            <person name="Rezende De Castro R."/>
            <person name="Schneider M.P."/>
            <person name="Vasconcelos V."/>
            <person name="Leao P.N."/>
        </authorList>
    </citation>
    <scope>NUCLEOTIDE SEQUENCE</scope>
    <source>
        <strain evidence="2">LEGE 12446</strain>
    </source>
</reference>
<dbReference type="InterPro" id="IPR004276">
    <property type="entry name" value="GlycoTrans_28_N"/>
</dbReference>
<dbReference type="GO" id="GO:1901137">
    <property type="term" value="P:carbohydrate derivative biosynthetic process"/>
    <property type="evidence" value="ECO:0007669"/>
    <property type="project" value="UniProtKB-ARBA"/>
</dbReference>
<organism evidence="2 3">
    <name type="scientific">Desmonostoc muscorum LEGE 12446</name>
    <dbReference type="NCBI Taxonomy" id="1828758"/>
    <lineage>
        <taxon>Bacteria</taxon>
        <taxon>Bacillati</taxon>
        <taxon>Cyanobacteriota</taxon>
        <taxon>Cyanophyceae</taxon>
        <taxon>Nostocales</taxon>
        <taxon>Nostocaceae</taxon>
        <taxon>Desmonostoc</taxon>
    </lineage>
</organism>
<dbReference type="GO" id="GO:0005975">
    <property type="term" value="P:carbohydrate metabolic process"/>
    <property type="evidence" value="ECO:0007669"/>
    <property type="project" value="InterPro"/>
</dbReference>
<evidence type="ECO:0000259" key="1">
    <source>
        <dbReference type="Pfam" id="PF03033"/>
    </source>
</evidence>
<dbReference type="Gene3D" id="3.40.50.2000">
    <property type="entry name" value="Glycogen Phosphorylase B"/>
    <property type="match status" value="1"/>
</dbReference>
<proteinExistence type="predicted"/>
<gene>
    <name evidence="2" type="ORF">IQ276_00635</name>
</gene>
<dbReference type="RefSeq" id="WP_193912806.1">
    <property type="nucleotide sequence ID" value="NZ_JADEXS020000001.1"/>
</dbReference>
<dbReference type="Pfam" id="PF03033">
    <property type="entry name" value="Glyco_transf_28"/>
    <property type="match status" value="1"/>
</dbReference>
<sequence>MTHFAIICPAVTGHLNPMFALGRELQRRGHRVNFIGVLDAQAATRAAGLEFQAIAESEYPLGAIPKLTTQLGKLSGLAALRYAFSNFQQQLNAALLRDAPAVIREAGVEALLLDQVIPVRGTLAEFLDMPWIEVCNALIENPDDTIPPLFTTWSYNPAWWARLRNRAANLLFSRIVGPIEEVNQQYRRQSLSCI</sequence>
<dbReference type="EMBL" id="JADEXS010000004">
    <property type="protein sequence ID" value="MBE9021011.1"/>
    <property type="molecule type" value="Genomic_DNA"/>
</dbReference>
<evidence type="ECO:0000313" key="3">
    <source>
        <dbReference type="Proteomes" id="UP000622533"/>
    </source>
</evidence>
<protein>
    <submittedName>
        <fullName evidence="2">Glycosyltransferase</fullName>
    </submittedName>
</protein>
<dbReference type="AlphaFoldDB" id="A0A8J6ZW48"/>
<dbReference type="Proteomes" id="UP000622533">
    <property type="component" value="Unassembled WGS sequence"/>
</dbReference>